<dbReference type="AlphaFoldDB" id="A0A8D7A2L7"/>
<feature type="domain" description="Neprosin PEP catalytic" evidence="1">
    <location>
        <begin position="1"/>
        <end position="128"/>
    </location>
</feature>
<organism evidence="2">
    <name type="scientific">Musa acuminata subsp. malaccensis</name>
    <name type="common">Wild banana</name>
    <name type="synonym">Musa malaccensis</name>
    <dbReference type="NCBI Taxonomy" id="214687"/>
    <lineage>
        <taxon>Eukaryota</taxon>
        <taxon>Viridiplantae</taxon>
        <taxon>Streptophyta</taxon>
        <taxon>Embryophyta</taxon>
        <taxon>Tracheophyta</taxon>
        <taxon>Spermatophyta</taxon>
        <taxon>Magnoliopsida</taxon>
        <taxon>Liliopsida</taxon>
        <taxon>Zingiberales</taxon>
        <taxon>Musaceae</taxon>
        <taxon>Musa</taxon>
    </lineage>
</organism>
<dbReference type="EMBL" id="HG996469">
    <property type="protein sequence ID" value="CAG1841132.1"/>
    <property type="molecule type" value="Genomic_DNA"/>
</dbReference>
<dbReference type="InterPro" id="IPR004314">
    <property type="entry name" value="Neprosin"/>
</dbReference>
<reference evidence="2" key="1">
    <citation type="submission" date="2021-03" db="EMBL/GenBank/DDBJ databases">
        <authorList>
            <consortium name="Genoscope - CEA"/>
            <person name="William W."/>
        </authorList>
    </citation>
    <scope>NUCLEOTIDE SEQUENCE</scope>
    <source>
        <strain evidence="2">Doubled-haploid Pahang</strain>
    </source>
</reference>
<accession>A0A8D7A2L7</accession>
<feature type="domain" description="Neprosin PEP catalytic" evidence="1">
    <location>
        <begin position="121"/>
        <end position="372"/>
    </location>
</feature>
<dbReference type="PANTHER" id="PTHR31589:SF254">
    <property type="entry name" value="OS01G0547133 PROTEIN"/>
    <property type="match status" value="1"/>
</dbReference>
<evidence type="ECO:0000313" key="2">
    <source>
        <dbReference type="EMBL" id="CAG1841132.1"/>
    </source>
</evidence>
<sequence length="372" mass="41252">MKLLVWKDHKDGNWWLEWDSTVVGYWPSSLFSHLAKNATSVQFGGEIVNNGPSGVHTATQMGSGYFPEEGYRRAAYTRNLQVVDATNTLFPVQSLSVTAGKPNYYTITEGVNSDWGTHFFFGGPRRSDYAFGTVEDENLYYGAEATYNVWAPAVANNGEFSLSQFWLTSGTYATNLNTIEAGWQVLYGNSYPRFFIYWTADAYQSTGCYDLTCPGFVQTNNDIVVGGSINPTSTYDGQQSEMKLLVWKDHKDGNWWLEWDSTVVGYWPSSLFSHLADSATSVQFGGEIVNNGTSGVHTATQMGSGYFPEEGYRRAAYTRNLQVVDANNTLFPVQSLSLTAGKPNCYNITKGVNSDWGTHFFFGGPGRSDVCP</sequence>
<dbReference type="PANTHER" id="PTHR31589">
    <property type="entry name" value="PROTEIN, PUTATIVE (DUF239)-RELATED-RELATED"/>
    <property type="match status" value="1"/>
</dbReference>
<proteinExistence type="predicted"/>
<dbReference type="Pfam" id="PF03080">
    <property type="entry name" value="Neprosin"/>
    <property type="match status" value="2"/>
</dbReference>
<gene>
    <name evidence="2" type="ORF">GSMUA_109260.1</name>
</gene>
<name>A0A8D7A2L7_MUSAM</name>
<dbReference type="PROSITE" id="PS52045">
    <property type="entry name" value="NEPROSIN_PEP_CD"/>
    <property type="match status" value="2"/>
</dbReference>
<dbReference type="InterPro" id="IPR053168">
    <property type="entry name" value="Glutamic_endopeptidase"/>
</dbReference>
<dbReference type="Gene3D" id="3.90.1320.10">
    <property type="entry name" value="Outer-capsid protein sigma 3, large lobe"/>
    <property type="match status" value="1"/>
</dbReference>
<protein>
    <submittedName>
        <fullName evidence="2">(wild Malaysian banana) hypothetical protein</fullName>
    </submittedName>
</protein>
<evidence type="ECO:0000259" key="1">
    <source>
        <dbReference type="PROSITE" id="PS52045"/>
    </source>
</evidence>